<evidence type="ECO:0000313" key="2">
    <source>
        <dbReference type="Proteomes" id="UP001187192"/>
    </source>
</evidence>
<dbReference type="EMBL" id="BTGU01000120">
    <property type="protein sequence ID" value="GMN61970.1"/>
    <property type="molecule type" value="Genomic_DNA"/>
</dbReference>
<reference evidence="1" key="1">
    <citation type="submission" date="2023-07" db="EMBL/GenBank/DDBJ databases">
        <title>draft genome sequence of fig (Ficus carica).</title>
        <authorList>
            <person name="Takahashi T."/>
            <person name="Nishimura K."/>
        </authorList>
    </citation>
    <scope>NUCLEOTIDE SEQUENCE</scope>
</reference>
<sequence>MPDSALVLSPLSDSSVYDGHRLFSAIRSPPLRPTAIAINASTKLLQLRVFRRFACPWRDLGPSSSSPCRFDRTCF</sequence>
<evidence type="ECO:0000313" key="1">
    <source>
        <dbReference type="EMBL" id="GMN61970.1"/>
    </source>
</evidence>
<comment type="caution">
    <text evidence="1">The sequence shown here is derived from an EMBL/GenBank/DDBJ whole genome shotgun (WGS) entry which is preliminary data.</text>
</comment>
<proteinExistence type="predicted"/>
<keyword evidence="2" id="KW-1185">Reference proteome</keyword>
<dbReference type="Gramene" id="FCD_00035757-RA">
    <property type="protein sequence ID" value="FCD_00035757-RA:cds"/>
    <property type="gene ID" value="FCD_00035757"/>
</dbReference>
<protein>
    <submittedName>
        <fullName evidence="1">Uncharacterized protein</fullName>
    </submittedName>
</protein>
<organism evidence="1 2">
    <name type="scientific">Ficus carica</name>
    <name type="common">Common fig</name>
    <dbReference type="NCBI Taxonomy" id="3494"/>
    <lineage>
        <taxon>Eukaryota</taxon>
        <taxon>Viridiplantae</taxon>
        <taxon>Streptophyta</taxon>
        <taxon>Embryophyta</taxon>
        <taxon>Tracheophyta</taxon>
        <taxon>Spermatophyta</taxon>
        <taxon>Magnoliopsida</taxon>
        <taxon>eudicotyledons</taxon>
        <taxon>Gunneridae</taxon>
        <taxon>Pentapetalae</taxon>
        <taxon>rosids</taxon>
        <taxon>fabids</taxon>
        <taxon>Rosales</taxon>
        <taxon>Moraceae</taxon>
        <taxon>Ficeae</taxon>
        <taxon>Ficus</taxon>
    </lineage>
</organism>
<name>A0AA88J4M4_FICCA</name>
<dbReference type="AlphaFoldDB" id="A0AA88J4M4"/>
<gene>
    <name evidence="1" type="ORF">TIFTF001_031040</name>
</gene>
<accession>A0AA88J4M4</accession>
<dbReference type="Proteomes" id="UP001187192">
    <property type="component" value="Unassembled WGS sequence"/>
</dbReference>